<gene>
    <name evidence="3" type="ORF">ACI2I3_02205</name>
</gene>
<evidence type="ECO:0000313" key="4">
    <source>
        <dbReference type="Proteomes" id="UP001620234"/>
    </source>
</evidence>
<keyword evidence="4" id="KW-1185">Reference proteome</keyword>
<sequence length="253" mass="28166">MKDYKLLLAGLILLLLILFIAVFTWLWIHNRKNIDPLPVMANKKEPIVVPEEEENAVSNSTLYIQAEENLQAALEDVVVSFESRYPHVQVQASYVPAHTLLTLSNATSSDDERSEFVVGVDMIIANDSLPTERLAPLQAELQAAQNNQEEAISKTDTAKIDDTNSRTLNSYNYALRDEKTLEGVILTDNTAAVNFRNFLLSSTGQDILKKYDYHNIEGYKNSVNDLFNPTSRAKQASNDTSVDVADALSNGKS</sequence>
<keyword evidence="2" id="KW-1133">Transmembrane helix</keyword>
<dbReference type="SUPFAM" id="SSF56954">
    <property type="entry name" value="Outer membrane efflux proteins (OEP)"/>
    <property type="match status" value="1"/>
</dbReference>
<evidence type="ECO:0000256" key="1">
    <source>
        <dbReference type="SAM" id="MobiDB-lite"/>
    </source>
</evidence>
<comment type="caution">
    <text evidence="3">The sequence shown here is derived from an EMBL/GenBank/DDBJ whole genome shotgun (WGS) entry which is preliminary data.</text>
</comment>
<protein>
    <submittedName>
        <fullName evidence="3">Uncharacterized protein</fullName>
    </submittedName>
</protein>
<name>A0ABW8L5G7_9GAMM</name>
<dbReference type="Proteomes" id="UP001620234">
    <property type="component" value="Unassembled WGS sequence"/>
</dbReference>
<feature type="region of interest" description="Disordered" evidence="1">
    <location>
        <begin position="231"/>
        <end position="253"/>
    </location>
</feature>
<evidence type="ECO:0000313" key="3">
    <source>
        <dbReference type="EMBL" id="MFK4000146.1"/>
    </source>
</evidence>
<evidence type="ECO:0000256" key="2">
    <source>
        <dbReference type="SAM" id="Phobius"/>
    </source>
</evidence>
<dbReference type="EMBL" id="JBJDPD010000002">
    <property type="protein sequence ID" value="MFK4000146.1"/>
    <property type="molecule type" value="Genomic_DNA"/>
</dbReference>
<keyword evidence="2" id="KW-0472">Membrane</keyword>
<proteinExistence type="predicted"/>
<accession>A0ABW8L5G7</accession>
<dbReference type="RefSeq" id="WP_230709434.1">
    <property type="nucleotide sequence ID" value="NZ_JBJDPD010000002.1"/>
</dbReference>
<reference evidence="3 4" key="1">
    <citation type="submission" date="2024-11" db="EMBL/GenBank/DDBJ databases">
        <title>The Natural Products Discovery Center: Release of the First 8490 Sequenced Strains for Exploring Actinobacteria Biosynthetic Diversity.</title>
        <authorList>
            <person name="Kalkreuter E."/>
            <person name="Kautsar S.A."/>
            <person name="Yang D."/>
            <person name="Bader C.D."/>
            <person name="Teijaro C.N."/>
            <person name="Fluegel L."/>
            <person name="Davis C.M."/>
            <person name="Simpson J.R."/>
            <person name="Lauterbach L."/>
            <person name="Steele A.D."/>
            <person name="Gui C."/>
            <person name="Meng S."/>
            <person name="Li G."/>
            <person name="Viehrig K."/>
            <person name="Ye F."/>
            <person name="Su P."/>
            <person name="Kiefer A.F."/>
            <person name="Nichols A."/>
            <person name="Cepeda A.J."/>
            <person name="Yan W."/>
            <person name="Fan B."/>
            <person name="Jiang Y."/>
            <person name="Adhikari A."/>
            <person name="Zheng C.-J."/>
            <person name="Schuster L."/>
            <person name="Cowan T.M."/>
            <person name="Smanski M.J."/>
            <person name="Chevrette M.G."/>
            <person name="De Carvalho L.P.S."/>
            <person name="Shen B."/>
        </authorList>
    </citation>
    <scope>NUCLEOTIDE SEQUENCE [LARGE SCALE GENOMIC DNA]</scope>
    <source>
        <strain evidence="3 4">NPDC077433</strain>
    </source>
</reference>
<organism evidence="3 4">
    <name type="scientific">Psychrobacter namhaensis</name>
    <dbReference type="NCBI Taxonomy" id="292734"/>
    <lineage>
        <taxon>Bacteria</taxon>
        <taxon>Pseudomonadati</taxon>
        <taxon>Pseudomonadota</taxon>
        <taxon>Gammaproteobacteria</taxon>
        <taxon>Moraxellales</taxon>
        <taxon>Moraxellaceae</taxon>
        <taxon>Psychrobacter</taxon>
    </lineage>
</organism>
<dbReference type="Gene3D" id="3.40.190.10">
    <property type="entry name" value="Periplasmic binding protein-like II"/>
    <property type="match status" value="1"/>
</dbReference>
<keyword evidence="2" id="KW-0812">Transmembrane</keyword>
<feature type="compositionally biased region" description="Polar residues" evidence="1">
    <location>
        <begin position="231"/>
        <end position="241"/>
    </location>
</feature>
<feature type="transmembrane region" description="Helical" evidence="2">
    <location>
        <begin position="6"/>
        <end position="28"/>
    </location>
</feature>